<dbReference type="STRING" id="1280514.AXFE_19350"/>
<dbReference type="RefSeq" id="WP_052605584.1">
    <property type="nucleotide sequence ID" value="NZ_JXYS01000061.1"/>
</dbReference>
<dbReference type="Pfam" id="PF00535">
    <property type="entry name" value="Glycos_transf_2"/>
    <property type="match status" value="1"/>
</dbReference>
<dbReference type="PANTHER" id="PTHR48090:SF7">
    <property type="entry name" value="RFBJ PROTEIN"/>
    <property type="match status" value="1"/>
</dbReference>
<evidence type="ECO:0000259" key="2">
    <source>
        <dbReference type="Pfam" id="PF00535"/>
    </source>
</evidence>
<keyword evidence="3" id="KW-0808">Transferase</keyword>
<dbReference type="SUPFAM" id="SSF53448">
    <property type="entry name" value="Nucleotide-diphospho-sugar transferases"/>
    <property type="match status" value="1"/>
</dbReference>
<feature type="domain" description="Glycosyltransferase 2-like" evidence="2">
    <location>
        <begin position="39"/>
        <end position="200"/>
    </location>
</feature>
<dbReference type="GO" id="GO:0016757">
    <property type="term" value="F:glycosyltransferase activity"/>
    <property type="evidence" value="ECO:0007669"/>
    <property type="project" value="UniProtKB-KW"/>
</dbReference>
<dbReference type="Gene3D" id="3.90.550.10">
    <property type="entry name" value="Spore Coat Polysaccharide Biosynthesis Protein SpsA, Chain A"/>
    <property type="match status" value="1"/>
</dbReference>
<proteinExistence type="inferred from homology"/>
<evidence type="ECO:0000313" key="4">
    <source>
        <dbReference type="Proteomes" id="UP000032360"/>
    </source>
</evidence>
<protein>
    <submittedName>
        <fullName evidence="3">Poly-beta-1,6-N-acetyl-D-glucosamine synthase</fullName>
        <ecNumber evidence="3">2.4.1.-</ecNumber>
    </submittedName>
</protein>
<comment type="caution">
    <text evidence="3">The sequence shown here is derived from an EMBL/GenBank/DDBJ whole genome shotgun (WGS) entry which is preliminary data.</text>
</comment>
<dbReference type="OrthoDB" id="9810303at2"/>
<dbReference type="Proteomes" id="UP000032360">
    <property type="component" value="Unassembled WGS sequence"/>
</dbReference>
<reference evidence="3 4" key="1">
    <citation type="submission" date="2015-01" db="EMBL/GenBank/DDBJ databases">
        <title>Draft genome of the acidophilic iron oxidizer Acidithrix ferrooxidans strain Py-F3.</title>
        <authorList>
            <person name="Poehlein A."/>
            <person name="Eisen S."/>
            <person name="Schloemann M."/>
            <person name="Johnson B.D."/>
            <person name="Daniel R."/>
            <person name="Muehling M."/>
        </authorList>
    </citation>
    <scope>NUCLEOTIDE SEQUENCE [LARGE SCALE GENOMIC DNA]</scope>
    <source>
        <strain evidence="3 4">Py-F3</strain>
    </source>
</reference>
<keyword evidence="3" id="KW-0328">Glycosyltransferase</keyword>
<accession>A0A0D8HHF4</accession>
<organism evidence="3 4">
    <name type="scientific">Acidithrix ferrooxidans</name>
    <dbReference type="NCBI Taxonomy" id="1280514"/>
    <lineage>
        <taxon>Bacteria</taxon>
        <taxon>Bacillati</taxon>
        <taxon>Actinomycetota</taxon>
        <taxon>Acidimicrobiia</taxon>
        <taxon>Acidimicrobiales</taxon>
        <taxon>Acidimicrobiaceae</taxon>
        <taxon>Acidithrix</taxon>
    </lineage>
</organism>
<dbReference type="PANTHER" id="PTHR48090">
    <property type="entry name" value="UNDECAPRENYL-PHOSPHATE 4-DEOXY-4-FORMAMIDO-L-ARABINOSE TRANSFERASE-RELATED"/>
    <property type="match status" value="1"/>
</dbReference>
<dbReference type="CDD" id="cd04179">
    <property type="entry name" value="DPM_DPG-synthase_like"/>
    <property type="match status" value="1"/>
</dbReference>
<name>A0A0D8HHF4_9ACTN</name>
<dbReference type="InterPro" id="IPR050256">
    <property type="entry name" value="Glycosyltransferase_2"/>
</dbReference>
<keyword evidence="4" id="KW-1185">Reference proteome</keyword>
<evidence type="ECO:0000256" key="1">
    <source>
        <dbReference type="ARBA" id="ARBA00006739"/>
    </source>
</evidence>
<dbReference type="EMBL" id="JXYS01000061">
    <property type="protein sequence ID" value="KJF17222.1"/>
    <property type="molecule type" value="Genomic_DNA"/>
</dbReference>
<gene>
    <name evidence="3" type="primary">pgaC</name>
    <name evidence="3" type="ORF">AXFE_19350</name>
</gene>
<dbReference type="InterPro" id="IPR029044">
    <property type="entry name" value="Nucleotide-diphossugar_trans"/>
</dbReference>
<comment type="similarity">
    <text evidence="1">Belongs to the glycosyltransferase 2 family.</text>
</comment>
<dbReference type="EC" id="2.4.1.-" evidence="3"/>
<dbReference type="InterPro" id="IPR001173">
    <property type="entry name" value="Glyco_trans_2-like"/>
</dbReference>
<evidence type="ECO:0000313" key="3">
    <source>
        <dbReference type="EMBL" id="KJF17222.1"/>
    </source>
</evidence>
<sequence length="281" mass="31015">MKFPKTLGKLAVERDEIEQIMHQQFSSMLPNGTHSPYLIVIPAFNEEESLAYVASKLPEEINGHRPMIVVINDGSTDKTEAIANQLGLNVITSPINRGQGASLRTGYLEAISADFEVVAIVDADGQWDPRDLEAVMKPIITRNATISQGSRSLGETRVGDRFRDFGVVFFAKLIRLLTKTMVTDTSSGIRAMSVEMLKELRLNQPQYQSSELLISALISGGKLAEVPVVMEPRFGGVTKKGKNLRYAFSYSAVVLKTALREHFITSVLAHTKTARTQPEHV</sequence>
<dbReference type="AlphaFoldDB" id="A0A0D8HHF4"/>